<protein>
    <submittedName>
        <fullName evidence="1">Uncharacterized protein</fullName>
    </submittedName>
</protein>
<dbReference type="Proteomes" id="UP000198657">
    <property type="component" value="Unassembled WGS sequence"/>
</dbReference>
<reference evidence="2" key="1">
    <citation type="submission" date="2016-10" db="EMBL/GenBank/DDBJ databases">
        <authorList>
            <person name="Varghese N."/>
            <person name="Submissions S."/>
        </authorList>
    </citation>
    <scope>NUCLEOTIDE SEQUENCE [LARGE SCALE GENOMIC DNA]</scope>
    <source>
        <strain evidence="2">CGMCC 1.8704</strain>
    </source>
</reference>
<sequence length="177" mass="20022">MHCCVPHLHTFTSCVRQGYCIHNTASFRYTPHAPLHCIPAVSCLSPFIFSAVALFVQPSGLAPFRKKRHFALNQGTQKAVSYFFPAVTRSFSFILRFVPRQLQFSASGGCSIAATPPLRSSSRPKRTRLRCLGVFDCRFHNNAPRRTSTRRWCNFLKRKRKKSSKHSIHSSLSVGLP</sequence>
<accession>A0A1H8LVK7</accession>
<keyword evidence="2" id="KW-1185">Reference proteome</keyword>
<dbReference type="AlphaFoldDB" id="A0A1H8LVK7"/>
<proteinExistence type="predicted"/>
<organism evidence="1 2">
    <name type="scientific">Flavobacterium sinopsychrotolerans</name>
    <dbReference type="NCBI Taxonomy" id="604089"/>
    <lineage>
        <taxon>Bacteria</taxon>
        <taxon>Pseudomonadati</taxon>
        <taxon>Bacteroidota</taxon>
        <taxon>Flavobacteriia</taxon>
        <taxon>Flavobacteriales</taxon>
        <taxon>Flavobacteriaceae</taxon>
        <taxon>Flavobacterium</taxon>
    </lineage>
</organism>
<dbReference type="STRING" id="604089.SAMN04487942_1698"/>
<name>A0A1H8LVK7_9FLAO</name>
<evidence type="ECO:0000313" key="1">
    <source>
        <dbReference type="EMBL" id="SEO09147.1"/>
    </source>
</evidence>
<evidence type="ECO:0000313" key="2">
    <source>
        <dbReference type="Proteomes" id="UP000198657"/>
    </source>
</evidence>
<dbReference type="EMBL" id="FODN01000003">
    <property type="protein sequence ID" value="SEO09147.1"/>
    <property type="molecule type" value="Genomic_DNA"/>
</dbReference>
<gene>
    <name evidence="1" type="ORF">SAMN04487942_1698</name>
</gene>